<dbReference type="AlphaFoldDB" id="A0AAN6XAB3"/>
<sequence length="259" mass="28892">MPTLGFQCWPTAHDDLPLGILFQSLENPEQAFYSQQPTPVKREDYSVYEFTDFGAWLSVGQAGSGNIQLSSLAKAYREKNESQNLNLDTVRAANYKLLNSEAIFDTIRSQEPARRWINNAAARRRKVYMLVGKQTISDSVFSREVRSSTQGSFRAAVPVTQALGITEDVLSGAVNPAVSASASEHHTAGARLHAKDEMIWCISYRELKYKFLSRKDLDKAQLRDTKIWDLSGLSRGATEEPTQVIEVSLGDEIHLAANH</sequence>
<evidence type="ECO:0000313" key="1">
    <source>
        <dbReference type="EMBL" id="KAK4194957.1"/>
    </source>
</evidence>
<proteinExistence type="predicted"/>
<organism evidence="1 2">
    <name type="scientific">Triangularia verruculosa</name>
    <dbReference type="NCBI Taxonomy" id="2587418"/>
    <lineage>
        <taxon>Eukaryota</taxon>
        <taxon>Fungi</taxon>
        <taxon>Dikarya</taxon>
        <taxon>Ascomycota</taxon>
        <taxon>Pezizomycotina</taxon>
        <taxon>Sordariomycetes</taxon>
        <taxon>Sordariomycetidae</taxon>
        <taxon>Sordariales</taxon>
        <taxon>Podosporaceae</taxon>
        <taxon>Triangularia</taxon>
    </lineage>
</organism>
<evidence type="ECO:0000313" key="2">
    <source>
        <dbReference type="Proteomes" id="UP001303160"/>
    </source>
</evidence>
<accession>A0AAN6XAB3</accession>
<name>A0AAN6XAB3_9PEZI</name>
<reference evidence="1" key="1">
    <citation type="journal article" date="2023" name="Mol. Phylogenet. Evol.">
        <title>Genome-scale phylogeny and comparative genomics of the fungal order Sordariales.</title>
        <authorList>
            <person name="Hensen N."/>
            <person name="Bonometti L."/>
            <person name="Westerberg I."/>
            <person name="Brannstrom I.O."/>
            <person name="Guillou S."/>
            <person name="Cros-Aarteil S."/>
            <person name="Calhoun S."/>
            <person name="Haridas S."/>
            <person name="Kuo A."/>
            <person name="Mondo S."/>
            <person name="Pangilinan J."/>
            <person name="Riley R."/>
            <person name="LaButti K."/>
            <person name="Andreopoulos B."/>
            <person name="Lipzen A."/>
            <person name="Chen C."/>
            <person name="Yan M."/>
            <person name="Daum C."/>
            <person name="Ng V."/>
            <person name="Clum A."/>
            <person name="Steindorff A."/>
            <person name="Ohm R.A."/>
            <person name="Martin F."/>
            <person name="Silar P."/>
            <person name="Natvig D.O."/>
            <person name="Lalanne C."/>
            <person name="Gautier V."/>
            <person name="Ament-Velasquez S.L."/>
            <person name="Kruys A."/>
            <person name="Hutchinson M.I."/>
            <person name="Powell A.J."/>
            <person name="Barry K."/>
            <person name="Miller A.N."/>
            <person name="Grigoriev I.V."/>
            <person name="Debuchy R."/>
            <person name="Gladieux P."/>
            <person name="Hiltunen Thoren M."/>
            <person name="Johannesson H."/>
        </authorList>
    </citation>
    <scope>NUCLEOTIDE SEQUENCE</scope>
    <source>
        <strain evidence="1">CBS 315.58</strain>
    </source>
</reference>
<gene>
    <name evidence="1" type="ORF">QBC40DRAFT_26048</name>
</gene>
<keyword evidence="2" id="KW-1185">Reference proteome</keyword>
<dbReference type="Proteomes" id="UP001303160">
    <property type="component" value="Unassembled WGS sequence"/>
</dbReference>
<protein>
    <submittedName>
        <fullName evidence="1">Uncharacterized protein</fullName>
    </submittedName>
</protein>
<comment type="caution">
    <text evidence="1">The sequence shown here is derived from an EMBL/GenBank/DDBJ whole genome shotgun (WGS) entry which is preliminary data.</text>
</comment>
<reference evidence="1" key="2">
    <citation type="submission" date="2023-05" db="EMBL/GenBank/DDBJ databases">
        <authorList>
            <consortium name="Lawrence Berkeley National Laboratory"/>
            <person name="Steindorff A."/>
            <person name="Hensen N."/>
            <person name="Bonometti L."/>
            <person name="Westerberg I."/>
            <person name="Brannstrom I.O."/>
            <person name="Guillou S."/>
            <person name="Cros-Aarteil S."/>
            <person name="Calhoun S."/>
            <person name="Haridas S."/>
            <person name="Kuo A."/>
            <person name="Mondo S."/>
            <person name="Pangilinan J."/>
            <person name="Riley R."/>
            <person name="Labutti K."/>
            <person name="Andreopoulos B."/>
            <person name="Lipzen A."/>
            <person name="Chen C."/>
            <person name="Yanf M."/>
            <person name="Daum C."/>
            <person name="Ng V."/>
            <person name="Clum A."/>
            <person name="Ohm R."/>
            <person name="Martin F."/>
            <person name="Silar P."/>
            <person name="Natvig D."/>
            <person name="Lalanne C."/>
            <person name="Gautier V."/>
            <person name="Ament-Velasquez S.L."/>
            <person name="Kruys A."/>
            <person name="Hutchinson M.I."/>
            <person name="Powell A.J."/>
            <person name="Barry K."/>
            <person name="Miller A.N."/>
            <person name="Grigoriev I.V."/>
            <person name="Debuchy R."/>
            <person name="Gladieux P."/>
            <person name="Thoren M.H."/>
            <person name="Johannesson H."/>
        </authorList>
    </citation>
    <scope>NUCLEOTIDE SEQUENCE</scope>
    <source>
        <strain evidence="1">CBS 315.58</strain>
    </source>
</reference>
<dbReference type="EMBL" id="MU864031">
    <property type="protein sequence ID" value="KAK4194957.1"/>
    <property type="molecule type" value="Genomic_DNA"/>
</dbReference>